<gene>
    <name evidence="1" type="ORF">KHQ06_32225</name>
</gene>
<dbReference type="RefSeq" id="WP_213556834.1">
    <property type="nucleotide sequence ID" value="NZ_JBFAJM010000002.1"/>
</dbReference>
<reference evidence="1 2" key="1">
    <citation type="submission" date="2021-04" db="EMBL/GenBank/DDBJ databases">
        <title>Nocardia tengchongensis.</title>
        <authorList>
            <person name="Zhuang k."/>
            <person name="Ran Y."/>
            <person name="Li W."/>
        </authorList>
    </citation>
    <scope>NUCLEOTIDE SEQUENCE [LARGE SCALE GENOMIC DNA]</scope>
    <source>
        <strain evidence="1 2">CFH S0057</strain>
    </source>
</reference>
<evidence type="ECO:0000313" key="2">
    <source>
        <dbReference type="Proteomes" id="UP000683310"/>
    </source>
</evidence>
<protein>
    <recommendedName>
        <fullName evidence="3">Metalloprotease</fullName>
    </recommendedName>
</protein>
<keyword evidence="2" id="KW-1185">Reference proteome</keyword>
<evidence type="ECO:0008006" key="3">
    <source>
        <dbReference type="Google" id="ProtNLM"/>
    </source>
</evidence>
<name>A0ABX8CL88_9NOCA</name>
<dbReference type="GeneID" id="300989121"/>
<accession>A0ABX8CL88</accession>
<proteinExistence type="predicted"/>
<dbReference type="Pfam" id="PF20242">
    <property type="entry name" value="Emfourin"/>
    <property type="match status" value="1"/>
</dbReference>
<organism evidence="1 2">
    <name type="scientific">Nocardia tengchongensis</name>
    <dbReference type="NCBI Taxonomy" id="2055889"/>
    <lineage>
        <taxon>Bacteria</taxon>
        <taxon>Bacillati</taxon>
        <taxon>Actinomycetota</taxon>
        <taxon>Actinomycetes</taxon>
        <taxon>Mycobacteriales</taxon>
        <taxon>Nocardiaceae</taxon>
        <taxon>Nocardia</taxon>
    </lineage>
</organism>
<dbReference type="EMBL" id="CP074371">
    <property type="protein sequence ID" value="QVI20726.1"/>
    <property type="molecule type" value="Genomic_DNA"/>
</dbReference>
<dbReference type="InterPro" id="IPR049457">
    <property type="entry name" value="Emfourin"/>
</dbReference>
<dbReference type="Proteomes" id="UP000683310">
    <property type="component" value="Chromosome"/>
</dbReference>
<evidence type="ECO:0000313" key="1">
    <source>
        <dbReference type="EMBL" id="QVI20726.1"/>
    </source>
</evidence>
<sequence length="99" mass="10138">MSPIRIAYRRSGGFAGLDMTAEVDAADLPPDDARIAAGLLTGDPAGSAGTGVPDGFSYELTVTDGTRTRTHRWSQPSVPAEVSPLLATLTSRATPAAPA</sequence>